<dbReference type="AlphaFoldDB" id="A0A7T1B2A0"/>
<evidence type="ECO:0000313" key="2">
    <source>
        <dbReference type="EMBL" id="QPM76374.1"/>
    </source>
</evidence>
<evidence type="ECO:0000313" key="3">
    <source>
        <dbReference type="Proteomes" id="UP000594455"/>
    </source>
</evidence>
<gene>
    <name evidence="2" type="ORF">ISP08_09580</name>
</gene>
<evidence type="ECO:0000259" key="1">
    <source>
        <dbReference type="Pfam" id="PF05709"/>
    </source>
</evidence>
<sequence length="250" mass="28664">MEVRASYPVSTVENTSTKGVDGELPGVATFAPFNLVIKCGFDGFDSYDVNLMEWRLRDIFFSRKPFYIVTSENPGIKYPVQNPDIQPDYSDYTATKFEMTFSVYKGYAESINDTSDLNFLNDNWQFESGVITDEIKYNFNEKRFTVWNGSSDKIDPSLRHRLKLIIHADAPNGLRIKNYHNDSEFIYYESLSKGDTLVIDGVYPIKNNKRVGINTNNDWITLERGNNNIEIDGNGVSNVSAQFVFPFIFR</sequence>
<proteinExistence type="predicted"/>
<keyword evidence="3" id="KW-1185">Reference proteome</keyword>
<organism evidence="2 3">
    <name type="scientific">Staphylococcus lloydii</name>
    <dbReference type="NCBI Taxonomy" id="2781774"/>
    <lineage>
        <taxon>Bacteria</taxon>
        <taxon>Bacillati</taxon>
        <taxon>Bacillota</taxon>
        <taxon>Bacilli</taxon>
        <taxon>Bacillales</taxon>
        <taxon>Staphylococcaceae</taxon>
        <taxon>Staphylococcus</taxon>
    </lineage>
</organism>
<feature type="domain" description="Siphovirus-type tail component RIFT-related" evidence="1">
    <location>
        <begin position="10"/>
        <end position="101"/>
    </location>
</feature>
<accession>A0A7T1B2A0</accession>
<dbReference type="Proteomes" id="UP000594455">
    <property type="component" value="Chromosome"/>
</dbReference>
<dbReference type="InterPro" id="IPR008841">
    <property type="entry name" value="Siphovirus-type_tail_N"/>
</dbReference>
<dbReference type="EMBL" id="CP064056">
    <property type="protein sequence ID" value="QPM76374.1"/>
    <property type="molecule type" value="Genomic_DNA"/>
</dbReference>
<protein>
    <submittedName>
        <fullName evidence="2">Phage tail family protein</fullName>
    </submittedName>
</protein>
<reference evidence="2 3" key="1">
    <citation type="submission" date="2020-10" db="EMBL/GenBank/DDBJ databases">
        <title>Closed genome sequences of Staphylococcus lloydii sp. nov. and Staphylococcus durrellii sp. nov. Isolated from Captive Fruit Bats (Pteropus livingstonii).</title>
        <authorList>
            <person name="Fountain K."/>
        </authorList>
    </citation>
    <scope>NUCLEOTIDE SEQUENCE [LARGE SCALE GENOMIC DNA]</scope>
    <source>
        <strain evidence="2 3">23_2_7_LY</strain>
    </source>
</reference>
<name>A0A7T1B2A0_9STAP</name>
<dbReference type="Pfam" id="PF05709">
    <property type="entry name" value="Sipho_tail"/>
    <property type="match status" value="1"/>
</dbReference>
<dbReference type="KEGG" id="sllo:ISP08_09580"/>